<dbReference type="EMBL" id="CACVKT020007646">
    <property type="protein sequence ID" value="CAC5409674.1"/>
    <property type="molecule type" value="Genomic_DNA"/>
</dbReference>
<accession>A0A6J8DR52</accession>
<evidence type="ECO:0008006" key="4">
    <source>
        <dbReference type="Google" id="ProtNLM"/>
    </source>
</evidence>
<gene>
    <name evidence="2" type="ORF">MCOR_42930</name>
</gene>
<feature type="region of interest" description="Disordered" evidence="1">
    <location>
        <begin position="547"/>
        <end position="569"/>
    </location>
</feature>
<evidence type="ECO:0000313" key="3">
    <source>
        <dbReference type="Proteomes" id="UP000507470"/>
    </source>
</evidence>
<name>A0A6J8DR52_MYTCO</name>
<protein>
    <recommendedName>
        <fullName evidence="4">BEN domain-containing protein</fullName>
    </recommendedName>
</protein>
<evidence type="ECO:0000256" key="1">
    <source>
        <dbReference type="SAM" id="MobiDB-lite"/>
    </source>
</evidence>
<evidence type="ECO:0000313" key="2">
    <source>
        <dbReference type="EMBL" id="CAC5409674.1"/>
    </source>
</evidence>
<keyword evidence="3" id="KW-1185">Reference proteome</keyword>
<dbReference type="OrthoDB" id="6173617at2759"/>
<reference evidence="2 3" key="1">
    <citation type="submission" date="2020-06" db="EMBL/GenBank/DDBJ databases">
        <authorList>
            <person name="Li R."/>
            <person name="Bekaert M."/>
        </authorList>
    </citation>
    <scope>NUCLEOTIDE SEQUENCE [LARGE SCALE GENOMIC DNA]</scope>
    <source>
        <strain evidence="3">wild</strain>
    </source>
</reference>
<organism evidence="2 3">
    <name type="scientific">Mytilus coruscus</name>
    <name type="common">Sea mussel</name>
    <dbReference type="NCBI Taxonomy" id="42192"/>
    <lineage>
        <taxon>Eukaryota</taxon>
        <taxon>Metazoa</taxon>
        <taxon>Spiralia</taxon>
        <taxon>Lophotrochozoa</taxon>
        <taxon>Mollusca</taxon>
        <taxon>Bivalvia</taxon>
        <taxon>Autobranchia</taxon>
        <taxon>Pteriomorphia</taxon>
        <taxon>Mytilida</taxon>
        <taxon>Mytiloidea</taxon>
        <taxon>Mytilidae</taxon>
        <taxon>Mytilinae</taxon>
        <taxon>Mytilus</taxon>
    </lineage>
</organism>
<dbReference type="AlphaFoldDB" id="A0A6J8DR52"/>
<proteinExistence type="predicted"/>
<dbReference type="Proteomes" id="UP000507470">
    <property type="component" value="Unassembled WGS sequence"/>
</dbReference>
<sequence>MSEENFGFEIISLAGSAYEVFYGPLDQAPSSSQISESPTEGQTHAVDEIVLGQTNSSHTVNESIVQAIVVPADKQETTISNVYDARGKRSPLKNYANLKISSNKRKAKEKACKPFMNRLKYALRTRENRSRRSDGSQAVLSCIENNVNVKKPTVGAKKLTPLTKKASVVGKLIPAKNVTHIHKTKQSSARNSLSMRSNAEDMTLQKLVPLKYQKKVSHTLTEMINTKNLQEQLTSNRFKVMDPKFWCIPLHAVFGIVSMPDNARLRCISQVSGCLLPATDSFMISDKAIKTALESCRHSSYRFAQSLFKSVLTVGEIYNRGVCKVNKEEISPVKIELIKKQTFKHFNVEKNVQEFQWKHIIYGFNLNVEETHTFIQKWFDVSAQPPDDCDGTNLVDNFLGKSFEELSHGSLDITTPPEVKVEIVAEPLWYTLTDVPTQKEFNLASTQVAQVSKIKTPTMSKYKAALLKKSRLASDGYPSKITTSSLAVRKANFVGKRVISSEDKINDSFENPSGMKKSSIVGKLIPTKVTSPGKNSSLIAKPVIHQKVQSAKAKPNSKSVRKQKDSVGRKLKYPLKSKSAVRKKPFVSKGRAAGEKSFLTKKGPVILKQASVVLSPIKSHDLHGTSVIDTELKEKTPRPRLDAQKTNVNDKNKHRNLQVKKKSDTLDKTVNVNSETTDNTDGKLEIQWKRRKYFTGKKFNVCDPRFWSLPIHVVMCYDNTPQDLAVEDVTKQFGSVSIKENSLYIDHRIIKLALDHCQSKQSLFTRHLFRHAFSIGEIYDRHVGGLGGKEKVNPDKLRLLREIVFHHFPLKGDEEEEEEWKQNLVRFQAVLTEAHLHMRKWLKIEQILDKI</sequence>